<evidence type="ECO:0000313" key="2">
    <source>
        <dbReference type="Proteomes" id="UP001596016"/>
    </source>
</evidence>
<keyword evidence="2" id="KW-1185">Reference proteome</keyword>
<dbReference type="RefSeq" id="WP_378227237.1">
    <property type="nucleotide sequence ID" value="NZ_JBHSLL010000001.1"/>
</dbReference>
<name>A0ABW0GU60_9HYPH</name>
<dbReference type="Proteomes" id="UP001596016">
    <property type="component" value="Unassembled WGS sequence"/>
</dbReference>
<dbReference type="EMBL" id="JBHSLL010000001">
    <property type="protein sequence ID" value="MFC5384376.1"/>
    <property type="molecule type" value="Genomic_DNA"/>
</dbReference>
<protein>
    <submittedName>
        <fullName evidence="1">Uncharacterized protein</fullName>
    </submittedName>
</protein>
<reference evidence="2" key="1">
    <citation type="journal article" date="2019" name="Int. J. Syst. Evol. Microbiol.">
        <title>The Global Catalogue of Microorganisms (GCM) 10K type strain sequencing project: providing services to taxonomists for standard genome sequencing and annotation.</title>
        <authorList>
            <consortium name="The Broad Institute Genomics Platform"/>
            <consortium name="The Broad Institute Genome Sequencing Center for Infectious Disease"/>
            <person name="Wu L."/>
            <person name="Ma J."/>
        </authorList>
    </citation>
    <scope>NUCLEOTIDE SEQUENCE [LARGE SCALE GENOMIC DNA]</scope>
    <source>
        <strain evidence="2">CGMCC 4.1415</strain>
    </source>
</reference>
<evidence type="ECO:0000313" key="1">
    <source>
        <dbReference type="EMBL" id="MFC5384376.1"/>
    </source>
</evidence>
<comment type="caution">
    <text evidence="1">The sequence shown here is derived from an EMBL/GenBank/DDBJ whole genome shotgun (WGS) entry which is preliminary data.</text>
</comment>
<proteinExistence type="predicted"/>
<accession>A0ABW0GU60</accession>
<sequence length="51" mass="6014">MLAGIMVLMDKKQQKAMVNIWFMENGANIHPYRMLETRNLLSEERNCHHGL</sequence>
<organism evidence="1 2">
    <name type="scientific">Aquamicrobium segne</name>
    <dbReference type="NCBI Taxonomy" id="469547"/>
    <lineage>
        <taxon>Bacteria</taxon>
        <taxon>Pseudomonadati</taxon>
        <taxon>Pseudomonadota</taxon>
        <taxon>Alphaproteobacteria</taxon>
        <taxon>Hyphomicrobiales</taxon>
        <taxon>Phyllobacteriaceae</taxon>
        <taxon>Aquamicrobium</taxon>
    </lineage>
</organism>
<gene>
    <name evidence="1" type="ORF">ACFPLB_00125</name>
</gene>